<feature type="domain" description="ABC transporter" evidence="9">
    <location>
        <begin position="4"/>
        <end position="253"/>
    </location>
</feature>
<dbReference type="OrthoDB" id="9802264at2"/>
<dbReference type="PROSITE" id="PS00211">
    <property type="entry name" value="ABC_TRANSPORTER_1"/>
    <property type="match status" value="1"/>
</dbReference>
<evidence type="ECO:0000256" key="6">
    <source>
        <dbReference type="ARBA" id="ARBA00022840"/>
    </source>
</evidence>
<evidence type="ECO:0000256" key="1">
    <source>
        <dbReference type="ARBA" id="ARBA00004417"/>
    </source>
</evidence>
<keyword evidence="4" id="KW-1003">Cell membrane</keyword>
<keyword evidence="7" id="KW-0472">Membrane</keyword>
<keyword evidence="11" id="KW-1185">Reference proteome</keyword>
<evidence type="ECO:0000259" key="9">
    <source>
        <dbReference type="PROSITE" id="PS50893"/>
    </source>
</evidence>
<dbReference type="Pfam" id="PF08352">
    <property type="entry name" value="oligo_HPY"/>
    <property type="match status" value="1"/>
</dbReference>
<reference evidence="10 11" key="1">
    <citation type="submission" date="2016-10" db="EMBL/GenBank/DDBJ databases">
        <authorList>
            <person name="de Groot N.N."/>
        </authorList>
    </citation>
    <scope>NUCLEOTIDE SEQUENCE [LARGE SCALE GENOMIC DNA]</scope>
    <source>
        <strain evidence="10 11">DSM 22220</strain>
    </source>
</reference>
<dbReference type="SMART" id="SM00382">
    <property type="entry name" value="AAA"/>
    <property type="match status" value="1"/>
</dbReference>
<name>A0A1G6X8P7_9RHOB</name>
<dbReference type="STRING" id="591205.SAMN05421538_102331"/>
<keyword evidence="6 10" id="KW-0067">ATP-binding</keyword>
<comment type="similarity">
    <text evidence="2">Belongs to the ABC transporter superfamily.</text>
</comment>
<dbReference type="Pfam" id="PF00005">
    <property type="entry name" value="ABC_tran"/>
    <property type="match status" value="1"/>
</dbReference>
<dbReference type="PANTHER" id="PTHR43297">
    <property type="entry name" value="OLIGOPEPTIDE TRANSPORT ATP-BINDING PROTEIN APPD"/>
    <property type="match status" value="1"/>
</dbReference>
<dbReference type="InterPro" id="IPR013563">
    <property type="entry name" value="Oligopep_ABC_C"/>
</dbReference>
<dbReference type="FunFam" id="3.40.50.300:FF:000016">
    <property type="entry name" value="Oligopeptide ABC transporter ATP-binding component"/>
    <property type="match status" value="1"/>
</dbReference>
<organism evidence="10 11">
    <name type="scientific">Paracoccus isoporae</name>
    <dbReference type="NCBI Taxonomy" id="591205"/>
    <lineage>
        <taxon>Bacteria</taxon>
        <taxon>Pseudomonadati</taxon>
        <taxon>Pseudomonadota</taxon>
        <taxon>Alphaproteobacteria</taxon>
        <taxon>Rhodobacterales</taxon>
        <taxon>Paracoccaceae</taxon>
        <taxon>Paracoccus</taxon>
    </lineage>
</organism>
<dbReference type="CDD" id="cd03257">
    <property type="entry name" value="ABC_NikE_OppD_transporters"/>
    <property type="match status" value="1"/>
</dbReference>
<dbReference type="InterPro" id="IPR050388">
    <property type="entry name" value="ABC_Ni/Peptide_Import"/>
</dbReference>
<dbReference type="InterPro" id="IPR027417">
    <property type="entry name" value="P-loop_NTPase"/>
</dbReference>
<dbReference type="InterPro" id="IPR003593">
    <property type="entry name" value="AAA+_ATPase"/>
</dbReference>
<dbReference type="PANTHER" id="PTHR43297:SF7">
    <property type="entry name" value="D,D-DIPEPTIDE TRANSPORT ATP-BINDING PROTEIN DDPD-RELATED"/>
    <property type="match status" value="1"/>
</dbReference>
<evidence type="ECO:0000256" key="4">
    <source>
        <dbReference type="ARBA" id="ARBA00022475"/>
    </source>
</evidence>
<dbReference type="GO" id="GO:0015833">
    <property type="term" value="P:peptide transport"/>
    <property type="evidence" value="ECO:0007669"/>
    <property type="project" value="InterPro"/>
</dbReference>
<sequence length="374" mass="39876">MALLDIQDLHVTFQTNDGQVHAVNGINLSLNRGETLGVVGESGSGKSQLAFAVMGLLARNGRAAGSVRFDGQEILNAKPKLLNRIRAEKIAMVFQDPMTSLNPYMRVADQMAEVLVLHQGASKRDAVAESIRMLDAVRIPDARGRARLFPHEFSGGMRQRVMIAMALLCQPDLLIADEPTTALDVTVQAQIMTLLADLQAEFGMAMMLITHDLGVVAGACDRVTVMYGGRIREEGPTDPIFADPAHPYTKGLLAAIPRVDQKGDRLSAIPGSPPNMSNPPPGCAFAPRCDFAMEICVQDRPALAAFAPGRARACHAEISVIREGAAPHDDLPFEAAADEAGALSTPEPEPEIEAGLSTGPATAGPPQERPDDPR</sequence>
<dbReference type="Proteomes" id="UP000199344">
    <property type="component" value="Unassembled WGS sequence"/>
</dbReference>
<dbReference type="GO" id="GO:0005886">
    <property type="term" value="C:plasma membrane"/>
    <property type="evidence" value="ECO:0007669"/>
    <property type="project" value="UniProtKB-SubCell"/>
</dbReference>
<dbReference type="NCBIfam" id="TIGR01727">
    <property type="entry name" value="oligo_HPY"/>
    <property type="match status" value="1"/>
</dbReference>
<evidence type="ECO:0000256" key="8">
    <source>
        <dbReference type="SAM" id="MobiDB-lite"/>
    </source>
</evidence>
<gene>
    <name evidence="10" type="ORF">SAMN05421538_102331</name>
</gene>
<dbReference type="EMBL" id="FNAH01000002">
    <property type="protein sequence ID" value="SDD74539.1"/>
    <property type="molecule type" value="Genomic_DNA"/>
</dbReference>
<evidence type="ECO:0000256" key="2">
    <source>
        <dbReference type="ARBA" id="ARBA00005417"/>
    </source>
</evidence>
<comment type="subcellular location">
    <subcellularLocation>
        <location evidence="1">Cell inner membrane</location>
        <topology evidence="1">Peripheral membrane protein</topology>
    </subcellularLocation>
</comment>
<dbReference type="SUPFAM" id="SSF52540">
    <property type="entry name" value="P-loop containing nucleoside triphosphate hydrolases"/>
    <property type="match status" value="1"/>
</dbReference>
<evidence type="ECO:0000313" key="10">
    <source>
        <dbReference type="EMBL" id="SDD74539.1"/>
    </source>
</evidence>
<evidence type="ECO:0000313" key="11">
    <source>
        <dbReference type="Proteomes" id="UP000199344"/>
    </source>
</evidence>
<evidence type="ECO:0000256" key="7">
    <source>
        <dbReference type="ARBA" id="ARBA00023136"/>
    </source>
</evidence>
<dbReference type="AlphaFoldDB" id="A0A1G6X8P7"/>
<keyword evidence="5" id="KW-0547">Nucleotide-binding</keyword>
<dbReference type="PROSITE" id="PS50893">
    <property type="entry name" value="ABC_TRANSPORTER_2"/>
    <property type="match status" value="1"/>
</dbReference>
<keyword evidence="3" id="KW-0813">Transport</keyword>
<feature type="region of interest" description="Disordered" evidence="8">
    <location>
        <begin position="329"/>
        <end position="374"/>
    </location>
</feature>
<proteinExistence type="inferred from homology"/>
<dbReference type="GO" id="GO:0016887">
    <property type="term" value="F:ATP hydrolysis activity"/>
    <property type="evidence" value="ECO:0007669"/>
    <property type="project" value="InterPro"/>
</dbReference>
<evidence type="ECO:0000256" key="3">
    <source>
        <dbReference type="ARBA" id="ARBA00022448"/>
    </source>
</evidence>
<dbReference type="Gene3D" id="3.40.50.300">
    <property type="entry name" value="P-loop containing nucleotide triphosphate hydrolases"/>
    <property type="match status" value="1"/>
</dbReference>
<dbReference type="GO" id="GO:0055085">
    <property type="term" value="P:transmembrane transport"/>
    <property type="evidence" value="ECO:0007669"/>
    <property type="project" value="UniProtKB-ARBA"/>
</dbReference>
<dbReference type="InterPro" id="IPR003439">
    <property type="entry name" value="ABC_transporter-like_ATP-bd"/>
</dbReference>
<dbReference type="GO" id="GO:0005524">
    <property type="term" value="F:ATP binding"/>
    <property type="evidence" value="ECO:0007669"/>
    <property type="project" value="UniProtKB-KW"/>
</dbReference>
<protein>
    <submittedName>
        <fullName evidence="10">Oligopeptide transport system ATP-binding protein</fullName>
    </submittedName>
</protein>
<evidence type="ECO:0000256" key="5">
    <source>
        <dbReference type="ARBA" id="ARBA00022741"/>
    </source>
</evidence>
<dbReference type="InterPro" id="IPR017871">
    <property type="entry name" value="ABC_transporter-like_CS"/>
</dbReference>
<accession>A0A1G6X8P7</accession>